<evidence type="ECO:0000313" key="1">
    <source>
        <dbReference type="EMBL" id="GAB0172817.1"/>
    </source>
</evidence>
<comment type="caution">
    <text evidence="2">The sequence shown here is derived from an EMBL/GenBank/DDBJ whole genome shotgun (WGS) entry which is preliminary data.</text>
</comment>
<keyword evidence="4" id="KW-1185">Reference proteome</keyword>
<reference evidence="2 3" key="1">
    <citation type="journal article" date="2014" name="Genome Announc.">
        <title>Draft genome sequences of eight enterohepatic helicobacter species isolated from both laboratory and wild rodents.</title>
        <authorList>
            <person name="Sheh A."/>
            <person name="Shen Z."/>
            <person name="Fox J.G."/>
        </authorList>
    </citation>
    <scope>NUCLEOTIDE SEQUENCE [LARGE SCALE GENOMIC DNA]</scope>
    <source>
        <strain evidence="2 3">ATCC 49310</strain>
    </source>
</reference>
<protein>
    <submittedName>
        <fullName evidence="2">Uncharacterized protein</fullName>
    </submittedName>
</protein>
<dbReference type="AlphaFoldDB" id="A0A4U8T3L0"/>
<evidence type="ECO:0000313" key="3">
    <source>
        <dbReference type="Proteomes" id="UP000029861"/>
    </source>
</evidence>
<name>A0A4U8T3L0_9HELI</name>
<dbReference type="RefSeq" id="WP_034319595.1">
    <property type="nucleotide sequence ID" value="NZ_BAAFHN010000015.1"/>
</dbReference>
<evidence type="ECO:0000313" key="2">
    <source>
        <dbReference type="EMBL" id="TLD93984.1"/>
    </source>
</evidence>
<accession>A0A4U8T3L0</accession>
<dbReference type="EMBL" id="JRPK02000077">
    <property type="protein sequence ID" value="TLD93984.1"/>
    <property type="molecule type" value="Genomic_DNA"/>
</dbReference>
<dbReference type="EMBL" id="BAAFHN010000015">
    <property type="protein sequence ID" value="GAB0172817.1"/>
    <property type="molecule type" value="Genomic_DNA"/>
</dbReference>
<dbReference type="Proteomes" id="UP001562457">
    <property type="component" value="Unassembled WGS sequence"/>
</dbReference>
<dbReference type="Proteomes" id="UP000029861">
    <property type="component" value="Unassembled WGS sequence"/>
</dbReference>
<reference evidence="2" key="2">
    <citation type="submission" date="2018-04" db="EMBL/GenBank/DDBJ databases">
        <authorList>
            <person name="Sheh A."/>
            <person name="Shen Z."/>
            <person name="Mannion A.J."/>
            <person name="Fox J.G."/>
        </authorList>
    </citation>
    <scope>NUCLEOTIDE SEQUENCE</scope>
    <source>
        <strain evidence="2">ATCC 49310</strain>
    </source>
</reference>
<sequence>MIDTKNTSLNNNLGLYNASTHYIKREVSTQNNIAAKQNEEQLLDSNGSETKRQTYGLAILELMSDQEYQAWLRATAGMTETEKMLAVQKLYPLADLEKLKNSKNLHSQERTILDDSIQDRSSNISAEPFIINANRLNGMRVFNAHTDFIQRYKNAFENLHLNVDMNG</sequence>
<reference evidence="1 4" key="3">
    <citation type="submission" date="2024-06" db="EMBL/GenBank/DDBJ databases">
        <title>Draft genome sequence of Helicobacter trogontum NHP16-4001.</title>
        <authorList>
            <person name="Rimbara E."/>
            <person name="Suzuki M."/>
        </authorList>
    </citation>
    <scope>NUCLEOTIDE SEQUENCE [LARGE SCALE GENOMIC DNA]</scope>
    <source>
        <strain evidence="1 4">NHP16-4001</strain>
    </source>
</reference>
<gene>
    <name evidence="2" type="ORF">LS80_010535</name>
    <name evidence="1" type="ORF">NHP164001_08330</name>
</gene>
<evidence type="ECO:0000313" key="4">
    <source>
        <dbReference type="Proteomes" id="UP001562457"/>
    </source>
</evidence>
<proteinExistence type="predicted"/>
<organism evidence="2 3">
    <name type="scientific">Helicobacter trogontum</name>
    <dbReference type="NCBI Taxonomy" id="50960"/>
    <lineage>
        <taxon>Bacteria</taxon>
        <taxon>Pseudomonadati</taxon>
        <taxon>Campylobacterota</taxon>
        <taxon>Epsilonproteobacteria</taxon>
        <taxon>Campylobacterales</taxon>
        <taxon>Helicobacteraceae</taxon>
        <taxon>Helicobacter</taxon>
    </lineage>
</organism>